<dbReference type="EMBL" id="GGEC01060075">
    <property type="protein sequence ID" value="MBX40559.1"/>
    <property type="molecule type" value="Transcribed_RNA"/>
</dbReference>
<name>A0A2P2NDM3_RHIMU</name>
<organism evidence="1">
    <name type="scientific">Rhizophora mucronata</name>
    <name type="common">Asiatic mangrove</name>
    <dbReference type="NCBI Taxonomy" id="61149"/>
    <lineage>
        <taxon>Eukaryota</taxon>
        <taxon>Viridiplantae</taxon>
        <taxon>Streptophyta</taxon>
        <taxon>Embryophyta</taxon>
        <taxon>Tracheophyta</taxon>
        <taxon>Spermatophyta</taxon>
        <taxon>Magnoliopsida</taxon>
        <taxon>eudicotyledons</taxon>
        <taxon>Gunneridae</taxon>
        <taxon>Pentapetalae</taxon>
        <taxon>rosids</taxon>
        <taxon>fabids</taxon>
        <taxon>Malpighiales</taxon>
        <taxon>Rhizophoraceae</taxon>
        <taxon>Rhizophora</taxon>
    </lineage>
</organism>
<sequence length="26" mass="2686">MSSNLALIAIVNIAGKLKIKMIVSTG</sequence>
<reference evidence="1" key="1">
    <citation type="submission" date="2018-02" db="EMBL/GenBank/DDBJ databases">
        <title>Rhizophora mucronata_Transcriptome.</title>
        <authorList>
            <person name="Meera S.P."/>
            <person name="Sreeshan A."/>
            <person name="Augustine A."/>
        </authorList>
    </citation>
    <scope>NUCLEOTIDE SEQUENCE</scope>
    <source>
        <tissue evidence="1">Leaf</tissue>
    </source>
</reference>
<proteinExistence type="predicted"/>
<dbReference type="AlphaFoldDB" id="A0A2P2NDM3"/>
<accession>A0A2P2NDM3</accession>
<protein>
    <submittedName>
        <fullName evidence="1">Uncharacterized protein</fullName>
    </submittedName>
</protein>
<evidence type="ECO:0000313" key="1">
    <source>
        <dbReference type="EMBL" id="MBX40559.1"/>
    </source>
</evidence>